<sequence>MGRRLSRMTSLRAQFAGLPRVLWILFTGTVVNRIGFMVIPFLVFYLADEGVPVGQVPLVLGALGAGNLIGPILGGFLADRTGRRATMLAGLVGVALAQGALFAAPSVPLLMVAGLLLSAAGSVVSPAAYALMADHVEPERRRAGYALFGWGVNLGTAAAGVLGGFLAENGYWLLFAVDAGTALVYAAILLAALPPDRAPERAPGGSVGYGVVLRDRAMMLFLPLLGLQLFIYSLTESVLPMAVHDDGLPPSVYGAMAMVNAVVVVVFQPVATGVLARFPQLPVFLAANLLIAAGVALTGLADSAGAYALTVLVWSAGEAAVGGIAASLVANLAPAHARGRYQGAFQWTWGLARFAALTVGATVYAQVSPSAVWWSSAIGGVAAAVGVLALMPVLTRRSAPAAAAVELVLVNEGDGVTA</sequence>
<evidence type="ECO:0000256" key="2">
    <source>
        <dbReference type="ARBA" id="ARBA00022448"/>
    </source>
</evidence>
<feature type="transmembrane region" description="Helical" evidence="7">
    <location>
        <begin position="307"/>
        <end position="332"/>
    </location>
</feature>
<evidence type="ECO:0000313" key="9">
    <source>
        <dbReference type="EMBL" id="GAA3200401.1"/>
    </source>
</evidence>
<keyword evidence="6 7" id="KW-0472">Membrane</keyword>
<feature type="transmembrane region" description="Helical" evidence="7">
    <location>
        <begin position="217"/>
        <end position="235"/>
    </location>
</feature>
<feature type="transmembrane region" description="Helical" evidence="7">
    <location>
        <begin position="255"/>
        <end position="276"/>
    </location>
</feature>
<comment type="caution">
    <text evidence="9">The sequence shown here is derived from an EMBL/GenBank/DDBJ whole genome shotgun (WGS) entry which is preliminary data.</text>
</comment>
<evidence type="ECO:0000256" key="1">
    <source>
        <dbReference type="ARBA" id="ARBA00004651"/>
    </source>
</evidence>
<evidence type="ECO:0000256" key="7">
    <source>
        <dbReference type="SAM" id="Phobius"/>
    </source>
</evidence>
<dbReference type="Proteomes" id="UP001501237">
    <property type="component" value="Unassembled WGS sequence"/>
</dbReference>
<keyword evidence="4 7" id="KW-0812">Transmembrane</keyword>
<dbReference type="InterPro" id="IPR020846">
    <property type="entry name" value="MFS_dom"/>
</dbReference>
<dbReference type="PANTHER" id="PTHR23517:SF2">
    <property type="entry name" value="MULTIDRUG RESISTANCE PROTEIN MDTH"/>
    <property type="match status" value="1"/>
</dbReference>
<feature type="transmembrane region" description="Helical" evidence="7">
    <location>
        <begin position="344"/>
        <end position="365"/>
    </location>
</feature>
<evidence type="ECO:0000256" key="5">
    <source>
        <dbReference type="ARBA" id="ARBA00022989"/>
    </source>
</evidence>
<keyword evidence="2" id="KW-0813">Transport</keyword>
<evidence type="ECO:0000259" key="8">
    <source>
        <dbReference type="PROSITE" id="PS50850"/>
    </source>
</evidence>
<dbReference type="InterPro" id="IPR036259">
    <property type="entry name" value="MFS_trans_sf"/>
</dbReference>
<feature type="transmembrane region" description="Helical" evidence="7">
    <location>
        <begin position="171"/>
        <end position="193"/>
    </location>
</feature>
<feature type="transmembrane region" description="Helical" evidence="7">
    <location>
        <begin position="85"/>
        <end position="104"/>
    </location>
</feature>
<feature type="transmembrane region" description="Helical" evidence="7">
    <location>
        <begin position="143"/>
        <end position="165"/>
    </location>
</feature>
<feature type="transmembrane region" description="Helical" evidence="7">
    <location>
        <begin position="371"/>
        <end position="391"/>
    </location>
</feature>
<dbReference type="SUPFAM" id="SSF103473">
    <property type="entry name" value="MFS general substrate transporter"/>
    <property type="match status" value="1"/>
</dbReference>
<name>A0ABP6Q272_9ACTN</name>
<protein>
    <submittedName>
        <fullName evidence="9">MFS transporter</fullName>
    </submittedName>
</protein>
<reference evidence="10" key="1">
    <citation type="journal article" date="2019" name="Int. J. Syst. Evol. Microbiol.">
        <title>The Global Catalogue of Microorganisms (GCM) 10K type strain sequencing project: providing services to taxonomists for standard genome sequencing and annotation.</title>
        <authorList>
            <consortium name="The Broad Institute Genomics Platform"/>
            <consortium name="The Broad Institute Genome Sequencing Center for Infectious Disease"/>
            <person name="Wu L."/>
            <person name="Ma J."/>
        </authorList>
    </citation>
    <scope>NUCLEOTIDE SEQUENCE [LARGE SCALE GENOMIC DNA]</scope>
    <source>
        <strain evidence="10">JCM 9377</strain>
    </source>
</reference>
<feature type="transmembrane region" description="Helical" evidence="7">
    <location>
        <begin position="110"/>
        <end position="131"/>
    </location>
</feature>
<evidence type="ECO:0000256" key="3">
    <source>
        <dbReference type="ARBA" id="ARBA00022475"/>
    </source>
</evidence>
<dbReference type="InterPro" id="IPR011701">
    <property type="entry name" value="MFS"/>
</dbReference>
<dbReference type="PROSITE" id="PS50850">
    <property type="entry name" value="MFS"/>
    <property type="match status" value="1"/>
</dbReference>
<dbReference type="InterPro" id="IPR050171">
    <property type="entry name" value="MFS_Transporters"/>
</dbReference>
<feature type="transmembrane region" description="Helical" evidence="7">
    <location>
        <begin position="21"/>
        <end position="46"/>
    </location>
</feature>
<dbReference type="Pfam" id="PF07690">
    <property type="entry name" value="MFS_1"/>
    <property type="match status" value="1"/>
</dbReference>
<organism evidence="9 10">
    <name type="scientific">Actinocorallia longicatena</name>
    <dbReference type="NCBI Taxonomy" id="111803"/>
    <lineage>
        <taxon>Bacteria</taxon>
        <taxon>Bacillati</taxon>
        <taxon>Actinomycetota</taxon>
        <taxon>Actinomycetes</taxon>
        <taxon>Streptosporangiales</taxon>
        <taxon>Thermomonosporaceae</taxon>
        <taxon>Actinocorallia</taxon>
    </lineage>
</organism>
<dbReference type="EMBL" id="BAAAUV010000003">
    <property type="protein sequence ID" value="GAA3200401.1"/>
    <property type="molecule type" value="Genomic_DNA"/>
</dbReference>
<feature type="transmembrane region" description="Helical" evidence="7">
    <location>
        <begin position="58"/>
        <end position="78"/>
    </location>
</feature>
<evidence type="ECO:0000256" key="6">
    <source>
        <dbReference type="ARBA" id="ARBA00023136"/>
    </source>
</evidence>
<evidence type="ECO:0000313" key="10">
    <source>
        <dbReference type="Proteomes" id="UP001501237"/>
    </source>
</evidence>
<feature type="transmembrane region" description="Helical" evidence="7">
    <location>
        <begin position="283"/>
        <end position="301"/>
    </location>
</feature>
<feature type="domain" description="Major facilitator superfamily (MFS) profile" evidence="8">
    <location>
        <begin position="21"/>
        <end position="398"/>
    </location>
</feature>
<proteinExistence type="predicted"/>
<evidence type="ECO:0000256" key="4">
    <source>
        <dbReference type="ARBA" id="ARBA00022692"/>
    </source>
</evidence>
<keyword evidence="10" id="KW-1185">Reference proteome</keyword>
<gene>
    <name evidence="9" type="ORF">GCM10010468_13050</name>
</gene>
<keyword evidence="3" id="KW-1003">Cell membrane</keyword>
<dbReference type="PANTHER" id="PTHR23517">
    <property type="entry name" value="RESISTANCE PROTEIN MDTM, PUTATIVE-RELATED-RELATED"/>
    <property type="match status" value="1"/>
</dbReference>
<dbReference type="Gene3D" id="1.20.1250.20">
    <property type="entry name" value="MFS general substrate transporter like domains"/>
    <property type="match status" value="1"/>
</dbReference>
<accession>A0ABP6Q272</accession>
<comment type="subcellular location">
    <subcellularLocation>
        <location evidence="1">Cell membrane</location>
        <topology evidence="1">Multi-pass membrane protein</topology>
    </subcellularLocation>
</comment>
<keyword evidence="5 7" id="KW-1133">Transmembrane helix</keyword>